<evidence type="ECO:0000313" key="2">
    <source>
        <dbReference type="EMBL" id="AKU98187.1"/>
    </source>
</evidence>
<proteinExistence type="predicted"/>
<dbReference type="RefSeq" id="WP_146649199.1">
    <property type="nucleotide sequence ID" value="NZ_CP012333.1"/>
</dbReference>
<protein>
    <recommendedName>
        <fullName evidence="4">Lipoprotein</fullName>
    </recommendedName>
</protein>
<dbReference type="OrthoDB" id="3828886at2"/>
<name>A0A0K1PXE4_9BACT</name>
<gene>
    <name evidence="2" type="ORF">AKJ09_04851</name>
</gene>
<organism evidence="2 3">
    <name type="scientific">Labilithrix luteola</name>
    <dbReference type="NCBI Taxonomy" id="1391654"/>
    <lineage>
        <taxon>Bacteria</taxon>
        <taxon>Pseudomonadati</taxon>
        <taxon>Myxococcota</taxon>
        <taxon>Polyangia</taxon>
        <taxon>Polyangiales</taxon>
        <taxon>Labilitrichaceae</taxon>
        <taxon>Labilithrix</taxon>
    </lineage>
</organism>
<keyword evidence="3" id="KW-1185">Reference proteome</keyword>
<feature type="signal peptide" evidence="1">
    <location>
        <begin position="1"/>
        <end position="22"/>
    </location>
</feature>
<dbReference type="Proteomes" id="UP000064967">
    <property type="component" value="Chromosome"/>
</dbReference>
<evidence type="ECO:0000313" key="3">
    <source>
        <dbReference type="Proteomes" id="UP000064967"/>
    </source>
</evidence>
<evidence type="ECO:0000256" key="1">
    <source>
        <dbReference type="SAM" id="SignalP"/>
    </source>
</evidence>
<feature type="chain" id="PRO_5005466446" description="Lipoprotein" evidence="1">
    <location>
        <begin position="23"/>
        <end position="315"/>
    </location>
</feature>
<keyword evidence="1" id="KW-0732">Signal</keyword>
<accession>A0A0K1PXE4</accession>
<dbReference type="PROSITE" id="PS51257">
    <property type="entry name" value="PROKAR_LIPOPROTEIN"/>
    <property type="match status" value="1"/>
</dbReference>
<evidence type="ECO:0008006" key="4">
    <source>
        <dbReference type="Google" id="ProtNLM"/>
    </source>
</evidence>
<dbReference type="EMBL" id="CP012333">
    <property type="protein sequence ID" value="AKU98187.1"/>
    <property type="molecule type" value="Genomic_DNA"/>
</dbReference>
<sequence length="315" mass="33003">MSRKPLAALLFFVGIPAATLLACSSNSGGGKSCTAIGCADGATLSAHLQMPVDAFGTLQVKACWNGYCGTGSVDQEKDAGSGEPLPTLFQLQGGSLYGTVHRVDEGSGWTRLDVSVRPAAETKDGDRYTLTVTDAQGAVLFDVERITTYSRSYPNGPDCDERACMNATHALYSESANGLACTGNTCDAGAIIRQSVAVDAALTEVNVVACRNDACWPTTVVGLPSGKGASSTRMTTPPGSIAVTRPAPDRADFEVRVQGETAALIDGDRYRLTVTDGRTQKVLANIDRQVTYEATFPNGQACDAHPCRIARIEGP</sequence>
<dbReference type="STRING" id="1391654.AKJ09_04851"/>
<reference evidence="2 3" key="1">
    <citation type="submission" date="2015-08" db="EMBL/GenBank/DDBJ databases">
        <authorList>
            <person name="Babu N.S."/>
            <person name="Beckwith C.J."/>
            <person name="Beseler K.G."/>
            <person name="Brison A."/>
            <person name="Carone J.V."/>
            <person name="Caskin T.P."/>
            <person name="Diamond M."/>
            <person name="Durham M.E."/>
            <person name="Foxe J.M."/>
            <person name="Go M."/>
            <person name="Henderson B.A."/>
            <person name="Jones I.B."/>
            <person name="McGettigan J.A."/>
            <person name="Micheletti S.J."/>
            <person name="Nasrallah M.E."/>
            <person name="Ortiz D."/>
            <person name="Piller C.R."/>
            <person name="Privatt S.R."/>
            <person name="Schneider S.L."/>
            <person name="Sharp S."/>
            <person name="Smith T.C."/>
            <person name="Stanton J.D."/>
            <person name="Ullery H.E."/>
            <person name="Wilson R.J."/>
            <person name="Serrano M.G."/>
            <person name="Buck G."/>
            <person name="Lee V."/>
            <person name="Wang Y."/>
            <person name="Carvalho R."/>
            <person name="Voegtly L."/>
            <person name="Shi R."/>
            <person name="Duckworth R."/>
            <person name="Johnson A."/>
            <person name="Loviza R."/>
            <person name="Walstead R."/>
            <person name="Shah Z."/>
            <person name="Kiflezghi M."/>
            <person name="Wade K."/>
            <person name="Ball S.L."/>
            <person name="Bradley K.W."/>
            <person name="Asai D.J."/>
            <person name="Bowman C.A."/>
            <person name="Russell D.A."/>
            <person name="Pope W.H."/>
            <person name="Jacobs-Sera D."/>
            <person name="Hendrix R.W."/>
            <person name="Hatfull G.F."/>
        </authorList>
    </citation>
    <scope>NUCLEOTIDE SEQUENCE [LARGE SCALE GENOMIC DNA]</scope>
    <source>
        <strain evidence="2 3">DSM 27648</strain>
    </source>
</reference>
<dbReference type="AlphaFoldDB" id="A0A0K1PXE4"/>
<dbReference type="KEGG" id="llu:AKJ09_04851"/>